<dbReference type="EMBL" id="LAZR01058841">
    <property type="protein sequence ID" value="KKK69049.1"/>
    <property type="molecule type" value="Genomic_DNA"/>
</dbReference>
<sequence length="178" mass="18664">MILPSRAGLPLRPRIRVSYSISTPSLRGYAGKAGLVPSISSSSPIILRAANPRPRCLQVSRAHFPSVTLGKRGSVLGMWPASLIIVSSLLASVALARPLGIARVSGCYASEPPSESCLQPCLCHLREAPRLAPVPTQGSRGSCRFAAIQGHHPSGPRAVAPLQSVQRGGCSYMHCGVP</sequence>
<accession>A0A0F8ZRP3</accession>
<name>A0A0F8ZRP3_9ZZZZ</name>
<evidence type="ECO:0000313" key="1">
    <source>
        <dbReference type="EMBL" id="KKK69049.1"/>
    </source>
</evidence>
<comment type="caution">
    <text evidence="1">The sequence shown here is derived from an EMBL/GenBank/DDBJ whole genome shotgun (WGS) entry which is preliminary data.</text>
</comment>
<gene>
    <name evidence="1" type="ORF">LCGC14_2937920</name>
</gene>
<dbReference type="AlphaFoldDB" id="A0A0F8ZRP3"/>
<organism evidence="1">
    <name type="scientific">marine sediment metagenome</name>
    <dbReference type="NCBI Taxonomy" id="412755"/>
    <lineage>
        <taxon>unclassified sequences</taxon>
        <taxon>metagenomes</taxon>
        <taxon>ecological metagenomes</taxon>
    </lineage>
</organism>
<proteinExistence type="predicted"/>
<reference evidence="1" key="1">
    <citation type="journal article" date="2015" name="Nature">
        <title>Complex archaea that bridge the gap between prokaryotes and eukaryotes.</title>
        <authorList>
            <person name="Spang A."/>
            <person name="Saw J.H."/>
            <person name="Jorgensen S.L."/>
            <person name="Zaremba-Niedzwiedzka K."/>
            <person name="Martijn J."/>
            <person name="Lind A.E."/>
            <person name="van Eijk R."/>
            <person name="Schleper C."/>
            <person name="Guy L."/>
            <person name="Ettema T.J."/>
        </authorList>
    </citation>
    <scope>NUCLEOTIDE SEQUENCE</scope>
</reference>
<protein>
    <submittedName>
        <fullName evidence="1">Uncharacterized protein</fullName>
    </submittedName>
</protein>